<protein>
    <recommendedName>
        <fullName evidence="6">OCRE domain-containing protein</fullName>
    </recommendedName>
</protein>
<feature type="region of interest" description="Disordered" evidence="2">
    <location>
        <begin position="159"/>
        <end position="178"/>
    </location>
</feature>
<feature type="compositionally biased region" description="Low complexity" evidence="2">
    <location>
        <begin position="159"/>
        <end position="173"/>
    </location>
</feature>
<dbReference type="Proteomes" id="UP000092321">
    <property type="component" value="Unassembled WGS sequence"/>
</dbReference>
<feature type="region of interest" description="Disordered" evidence="2">
    <location>
        <begin position="191"/>
        <end position="249"/>
    </location>
</feature>
<keyword evidence="5" id="KW-1185">Reference proteome</keyword>
<feature type="compositionally biased region" description="Low complexity" evidence="2">
    <location>
        <begin position="118"/>
        <end position="127"/>
    </location>
</feature>
<accession>A0A1B7TJN2</accession>
<dbReference type="EMBL" id="LXPE01000002">
    <property type="protein sequence ID" value="OBA28933.1"/>
    <property type="molecule type" value="Genomic_DNA"/>
</dbReference>
<sequence>MVLASVTKRSKCTGSKQKCQTSENTLHNLSVILATVIPVVCVIIIVSCIIFFLWRRHKKEDVIGKEFDNNIEEDLEDLYYKDEDLEEEHEVDQDEEIHDSAIVATGKDEDGSTIPGGSKSSDTTTSTAGVTRRHISTHNNNNNNTNELPKKKTRMLSFKSTKSNSENNNNQISYKEKGRLAIMRQRMKELENQSRVASNISHNNSNVSLPASGIHNANQSSDNLSFSQPPGLKRVHSSNSLSSSNSKKSNFVLTNDSLNIPMLPSTPSTKPALSTKNSFVSVLGTKKNNNSNSDLAEKTDKKNERVDSILLNSNRLEDVSEQDMREYMRQYDKMMGISGVENMSGSFPGGRVPSGILQQGKFFSRNPYNKNNNTSNALKSYLNHPKNMSYSNLAKSSSSSLLENNSKEIQNPLNENSQVSISTEHEAIIKEEDEKIEIEKEQKEIEIEAVEKEEEVFGTPRESKNSSTEIFTRYSNKSIGTLKKQTSVNEVKEEEVEVEEEEVQKNVIGNEPTNLSTQDIETNQAESMSQDKSMKSAEALVVDANPFLSETEKRDSRLSINKTLSGVSDPLNKYLRNELNRSMILNLRTETNSGLLHQVEKFDPKEVTDAIKDIDEVGGKKEVMLTPEQEETVKRLKSVYKIYLDNDAATDYDEDKRLENEEKEDTFGDITNVSKSSEKIKKHTSSIYSEFPNSKGYVIPSKEQHSLPTYDINQYNNTSNDHQLPENALPNPELFADYYELDPQSEQYYYYDAPSEIHYYFDPISQQYYYYDQKEEQYFCNIDNHVYFYDSINHIPYYYDEEQGGYFYLGQPELDNTQFQQQQLIQPNSYRNTQLEQHIVEREEDHPEIHEHMKNLMNPSKLDGSTNYSLTNFNRSNNRKITPHKQFQQQMSQALAFDPLDNRETSYNKHTLPMANHQYRTDTLNSNHSAPYKISRESVVMTDPLQFSGAKTKFRPAGSIRNLNSYLTNNTNNNQFQ</sequence>
<evidence type="ECO:0000313" key="5">
    <source>
        <dbReference type="Proteomes" id="UP000092321"/>
    </source>
</evidence>
<feature type="compositionally biased region" description="Polar residues" evidence="2">
    <location>
        <begin position="193"/>
        <end position="228"/>
    </location>
</feature>
<gene>
    <name evidence="4" type="ORF">HANVADRAFT_51354</name>
</gene>
<organism evidence="4 5">
    <name type="scientific">Hanseniaspora valbyensis NRRL Y-1626</name>
    <dbReference type="NCBI Taxonomy" id="766949"/>
    <lineage>
        <taxon>Eukaryota</taxon>
        <taxon>Fungi</taxon>
        <taxon>Dikarya</taxon>
        <taxon>Ascomycota</taxon>
        <taxon>Saccharomycotina</taxon>
        <taxon>Saccharomycetes</taxon>
        <taxon>Saccharomycodales</taxon>
        <taxon>Saccharomycodaceae</taxon>
        <taxon>Hanseniaspora</taxon>
    </lineage>
</organism>
<feature type="transmembrane region" description="Helical" evidence="3">
    <location>
        <begin position="31"/>
        <end position="54"/>
    </location>
</feature>
<evidence type="ECO:0000313" key="4">
    <source>
        <dbReference type="EMBL" id="OBA28933.1"/>
    </source>
</evidence>
<dbReference type="Pfam" id="PF08693">
    <property type="entry name" value="SKG6"/>
    <property type="match status" value="2"/>
</dbReference>
<keyword evidence="1" id="KW-0175">Coiled coil</keyword>
<dbReference type="AlphaFoldDB" id="A0A1B7TJN2"/>
<proteinExistence type="predicted"/>
<feature type="compositionally biased region" description="Low complexity" evidence="2">
    <location>
        <begin position="237"/>
        <end position="249"/>
    </location>
</feature>
<comment type="caution">
    <text evidence="4">The sequence shown here is derived from an EMBL/GenBank/DDBJ whole genome shotgun (WGS) entry which is preliminary data.</text>
</comment>
<evidence type="ECO:0008006" key="6">
    <source>
        <dbReference type="Google" id="ProtNLM"/>
    </source>
</evidence>
<keyword evidence="3" id="KW-0812">Transmembrane</keyword>
<reference evidence="5" key="1">
    <citation type="journal article" date="2016" name="Proc. Natl. Acad. Sci. U.S.A.">
        <title>Comparative genomics of biotechnologically important yeasts.</title>
        <authorList>
            <person name="Riley R."/>
            <person name="Haridas S."/>
            <person name="Wolfe K.H."/>
            <person name="Lopes M.R."/>
            <person name="Hittinger C.T."/>
            <person name="Goeker M."/>
            <person name="Salamov A.A."/>
            <person name="Wisecaver J.H."/>
            <person name="Long T.M."/>
            <person name="Calvey C.H."/>
            <person name="Aerts A.L."/>
            <person name="Barry K.W."/>
            <person name="Choi C."/>
            <person name="Clum A."/>
            <person name="Coughlan A.Y."/>
            <person name="Deshpande S."/>
            <person name="Douglass A.P."/>
            <person name="Hanson S.J."/>
            <person name="Klenk H.-P."/>
            <person name="LaButti K.M."/>
            <person name="Lapidus A."/>
            <person name="Lindquist E.A."/>
            <person name="Lipzen A.M."/>
            <person name="Meier-Kolthoff J.P."/>
            <person name="Ohm R.A."/>
            <person name="Otillar R.P."/>
            <person name="Pangilinan J.L."/>
            <person name="Peng Y."/>
            <person name="Rokas A."/>
            <person name="Rosa C.A."/>
            <person name="Scheuner C."/>
            <person name="Sibirny A.A."/>
            <person name="Slot J.C."/>
            <person name="Stielow J.B."/>
            <person name="Sun H."/>
            <person name="Kurtzman C.P."/>
            <person name="Blackwell M."/>
            <person name="Grigoriev I.V."/>
            <person name="Jeffries T.W."/>
        </authorList>
    </citation>
    <scope>NUCLEOTIDE SEQUENCE [LARGE SCALE GENOMIC DNA]</scope>
    <source>
        <strain evidence="5">NRRL Y-1626</strain>
    </source>
</reference>
<evidence type="ECO:0000256" key="3">
    <source>
        <dbReference type="SAM" id="Phobius"/>
    </source>
</evidence>
<keyword evidence="3" id="KW-1133">Transmembrane helix</keyword>
<feature type="coiled-coil region" evidence="1">
    <location>
        <begin position="428"/>
        <end position="455"/>
    </location>
</feature>
<dbReference type="InterPro" id="IPR014805">
    <property type="entry name" value="SKG6/TOS2-like"/>
</dbReference>
<evidence type="ECO:0000256" key="2">
    <source>
        <dbReference type="SAM" id="MobiDB-lite"/>
    </source>
</evidence>
<dbReference type="OrthoDB" id="3972152at2759"/>
<keyword evidence="3" id="KW-0472">Membrane</keyword>
<evidence type="ECO:0000256" key="1">
    <source>
        <dbReference type="SAM" id="Coils"/>
    </source>
</evidence>
<feature type="region of interest" description="Disordered" evidence="2">
    <location>
        <begin position="106"/>
        <end position="152"/>
    </location>
</feature>
<name>A0A1B7TJN2_9ASCO</name>